<dbReference type="SUPFAM" id="SSF51735">
    <property type="entry name" value="NAD(P)-binding Rossmann-fold domains"/>
    <property type="match status" value="1"/>
</dbReference>
<evidence type="ECO:0000256" key="1">
    <source>
        <dbReference type="ARBA" id="ARBA00022857"/>
    </source>
</evidence>
<dbReference type="InterPro" id="IPR013149">
    <property type="entry name" value="ADH-like_C"/>
</dbReference>
<sequence>MTLPDDLAPSLAPDLAKDMQAIEIRIDGENRYLATGKVAMPQIAQGEVLVRIRAAGVNRPDLMQVAGMYPPPPGASEIPGLELSGEIVATAPDVTTWKVGDQVCALVTGGGYAQYAAVPAAQCLPVPAGLSMTEAASLPETFFTVWHNVFDKAGLKSGETFLVHGGTSGIGTTAIQLAKAFGARVITTAGSDDKCQACLDLGADIAINYKTQDFVEQVKSATDGKGADVILDMVAGDYVGRNFKAAAMEGRILIIAFLNGPKAETNFTPLLLKRLTLMGSTLRAQPVANKGAIAEKLREQVWPLFENGTIKPVIYQTLPMDQAQQAHEILQGGAHVGKVVLEVP</sequence>
<dbReference type="NCBIfam" id="TIGR02824">
    <property type="entry name" value="quinone_pig3"/>
    <property type="match status" value="1"/>
</dbReference>
<organism evidence="4 5">
    <name type="scientific">Thalassospira xiamenensis M-5 = DSM 17429</name>
    <dbReference type="NCBI Taxonomy" id="1123366"/>
    <lineage>
        <taxon>Bacteria</taxon>
        <taxon>Pseudomonadati</taxon>
        <taxon>Pseudomonadota</taxon>
        <taxon>Alphaproteobacteria</taxon>
        <taxon>Rhodospirillales</taxon>
        <taxon>Thalassospiraceae</taxon>
        <taxon>Thalassospira</taxon>
    </lineage>
</organism>
<evidence type="ECO:0000313" key="5">
    <source>
        <dbReference type="Proteomes" id="UP000007127"/>
    </source>
</evidence>
<dbReference type="SUPFAM" id="SSF50129">
    <property type="entry name" value="GroES-like"/>
    <property type="match status" value="1"/>
</dbReference>
<keyword evidence="1" id="KW-0521">NADP</keyword>
<accession>A0AB72UFN9</accession>
<dbReference type="Pfam" id="PF00107">
    <property type="entry name" value="ADH_zinc_N"/>
    <property type="match status" value="1"/>
</dbReference>
<keyword evidence="2" id="KW-0560">Oxidoreductase</keyword>
<proteinExistence type="predicted"/>
<reference evidence="4 5" key="1">
    <citation type="journal article" date="2012" name="J. Bacteriol.">
        <title>Genome sequence of Thalassospira xiamenensis type strain M-5.</title>
        <authorList>
            <person name="Lai Q."/>
            <person name="Shao Z."/>
        </authorList>
    </citation>
    <scope>NUCLEOTIDE SEQUENCE [LARGE SCALE GENOMIC DNA]</scope>
    <source>
        <strain evidence="4 5">M-5</strain>
    </source>
</reference>
<dbReference type="Pfam" id="PF08240">
    <property type="entry name" value="ADH_N"/>
    <property type="match status" value="1"/>
</dbReference>
<dbReference type="InterPro" id="IPR013154">
    <property type="entry name" value="ADH-like_N"/>
</dbReference>
<dbReference type="Proteomes" id="UP000007127">
    <property type="component" value="Chromosome"/>
</dbReference>
<dbReference type="Gene3D" id="3.40.50.720">
    <property type="entry name" value="NAD(P)-binding Rossmann-like Domain"/>
    <property type="match status" value="1"/>
</dbReference>
<evidence type="ECO:0000313" key="4">
    <source>
        <dbReference type="EMBL" id="AJD53016.1"/>
    </source>
</evidence>
<evidence type="ECO:0000259" key="3">
    <source>
        <dbReference type="SMART" id="SM00829"/>
    </source>
</evidence>
<dbReference type="KEGG" id="txi:TH3_14550"/>
<dbReference type="InterPro" id="IPR011032">
    <property type="entry name" value="GroES-like_sf"/>
</dbReference>
<gene>
    <name evidence="4" type="ORF">TH3_14550</name>
</gene>
<dbReference type="SMART" id="SM00829">
    <property type="entry name" value="PKS_ER"/>
    <property type="match status" value="1"/>
</dbReference>
<dbReference type="GO" id="GO:0070402">
    <property type="term" value="F:NADPH binding"/>
    <property type="evidence" value="ECO:0007669"/>
    <property type="project" value="TreeGrafter"/>
</dbReference>
<dbReference type="Gene3D" id="3.90.180.10">
    <property type="entry name" value="Medium-chain alcohol dehydrogenases, catalytic domain"/>
    <property type="match status" value="1"/>
</dbReference>
<dbReference type="InterPro" id="IPR014189">
    <property type="entry name" value="Quinone_OxRdtase_PIG3"/>
</dbReference>
<dbReference type="InterPro" id="IPR020843">
    <property type="entry name" value="ER"/>
</dbReference>
<dbReference type="AlphaFoldDB" id="A0AB72UFN9"/>
<dbReference type="GeneID" id="31928583"/>
<evidence type="ECO:0000256" key="2">
    <source>
        <dbReference type="ARBA" id="ARBA00023002"/>
    </source>
</evidence>
<dbReference type="PANTHER" id="PTHR48106">
    <property type="entry name" value="QUINONE OXIDOREDUCTASE PIG3-RELATED"/>
    <property type="match status" value="1"/>
</dbReference>
<protein>
    <submittedName>
        <fullName evidence="4">NAD(P)H quinone oxidoreductase</fullName>
    </submittedName>
</protein>
<dbReference type="RefSeq" id="WP_007092396.1">
    <property type="nucleotide sequence ID" value="NZ_CP004388.1"/>
</dbReference>
<dbReference type="InterPro" id="IPR036291">
    <property type="entry name" value="NAD(P)-bd_dom_sf"/>
</dbReference>
<dbReference type="CDD" id="cd05276">
    <property type="entry name" value="p53_inducible_oxidoreductase"/>
    <property type="match status" value="1"/>
</dbReference>
<name>A0AB72UFN9_9PROT</name>
<dbReference type="EMBL" id="CP004388">
    <property type="protein sequence ID" value="AJD53016.1"/>
    <property type="molecule type" value="Genomic_DNA"/>
</dbReference>
<feature type="domain" description="Enoyl reductase (ER)" evidence="3">
    <location>
        <begin position="28"/>
        <end position="341"/>
    </location>
</feature>
<dbReference type="PANTHER" id="PTHR48106:SF8">
    <property type="entry name" value="OS02G0805600 PROTEIN"/>
    <property type="match status" value="1"/>
</dbReference>
<dbReference type="GO" id="GO:0016651">
    <property type="term" value="F:oxidoreductase activity, acting on NAD(P)H"/>
    <property type="evidence" value="ECO:0007669"/>
    <property type="project" value="TreeGrafter"/>
</dbReference>